<dbReference type="RefSeq" id="WP_302722839.1">
    <property type="nucleotide sequence ID" value="NZ_JAULRU010000570.1"/>
</dbReference>
<evidence type="ECO:0000313" key="3">
    <source>
        <dbReference type="EMBL" id="MDX6849464.1"/>
    </source>
</evidence>
<dbReference type="SMART" id="SM00900">
    <property type="entry name" value="FMN_bind"/>
    <property type="match status" value="1"/>
</dbReference>
<evidence type="ECO:0000256" key="1">
    <source>
        <dbReference type="SAM" id="SignalP"/>
    </source>
</evidence>
<gene>
    <name evidence="3" type="ORF">SCD92_08840</name>
</gene>
<evidence type="ECO:0000259" key="2">
    <source>
        <dbReference type="SMART" id="SM00900"/>
    </source>
</evidence>
<dbReference type="Proteomes" id="UP001273505">
    <property type="component" value="Unassembled WGS sequence"/>
</dbReference>
<dbReference type="InterPro" id="IPR007329">
    <property type="entry name" value="FMN-bd"/>
</dbReference>
<dbReference type="Pfam" id="PF04205">
    <property type="entry name" value="FMN_bind"/>
    <property type="match status" value="1"/>
</dbReference>
<keyword evidence="1" id="KW-0732">Signal</keyword>
<feature type="chain" id="PRO_5046433236" evidence="1">
    <location>
        <begin position="23"/>
        <end position="187"/>
    </location>
</feature>
<sequence>MRKTVFIGLLVCLVTLSVPCRAQRGVFLTPEQFHQQAFAGQGENQILWLDGDQLQQAQRILGHRFPGIRTRYVAGGTRTAWIFDEIGKTHPITIGVVVEASEIVQVKILEYRESRGGEVRYDSFTRQFIGGSLIEKQPEPKLDATIDGITGATLSVRAVKKVATLALYFHSLTPVAYSDTLAEGSLP</sequence>
<dbReference type="EMBL" id="JAXAFO010000012">
    <property type="protein sequence ID" value="MDX6849464.1"/>
    <property type="molecule type" value="Genomic_DNA"/>
</dbReference>
<feature type="signal peptide" evidence="1">
    <location>
        <begin position="1"/>
        <end position="22"/>
    </location>
</feature>
<keyword evidence="4" id="KW-1185">Reference proteome</keyword>
<comment type="caution">
    <text evidence="3">The sequence shown here is derived from an EMBL/GenBank/DDBJ whole genome shotgun (WGS) entry which is preliminary data.</text>
</comment>
<reference evidence="3 4" key="1">
    <citation type="submission" date="2023-11" db="EMBL/GenBank/DDBJ databases">
        <title>Gilvimarinus fulvus sp. nov., isolated from the surface of Kelp.</title>
        <authorList>
            <person name="Sun Y.Y."/>
            <person name="Gong Y."/>
            <person name="Du Z.J."/>
        </authorList>
    </citation>
    <scope>NUCLEOTIDE SEQUENCE [LARGE SCALE GENOMIC DNA]</scope>
    <source>
        <strain evidence="3 4">SDUM040013</strain>
    </source>
</reference>
<accession>A0ABU4RX55</accession>
<organism evidence="3 4">
    <name type="scientific">Gilvimarinus gilvus</name>
    <dbReference type="NCBI Taxonomy" id="3058038"/>
    <lineage>
        <taxon>Bacteria</taxon>
        <taxon>Pseudomonadati</taxon>
        <taxon>Pseudomonadota</taxon>
        <taxon>Gammaproteobacteria</taxon>
        <taxon>Cellvibrionales</taxon>
        <taxon>Cellvibrionaceae</taxon>
        <taxon>Gilvimarinus</taxon>
    </lineage>
</organism>
<evidence type="ECO:0000313" key="4">
    <source>
        <dbReference type="Proteomes" id="UP001273505"/>
    </source>
</evidence>
<proteinExistence type="predicted"/>
<protein>
    <submittedName>
        <fullName evidence="3">FMN-binding protein</fullName>
    </submittedName>
</protein>
<name>A0ABU4RX55_9GAMM</name>
<feature type="domain" description="FMN-binding" evidence="2">
    <location>
        <begin position="87"/>
        <end position="170"/>
    </location>
</feature>